<organism evidence="1 2">
    <name type="scientific">Nezara viridula</name>
    <name type="common">Southern green stink bug</name>
    <name type="synonym">Cimex viridulus</name>
    <dbReference type="NCBI Taxonomy" id="85310"/>
    <lineage>
        <taxon>Eukaryota</taxon>
        <taxon>Metazoa</taxon>
        <taxon>Ecdysozoa</taxon>
        <taxon>Arthropoda</taxon>
        <taxon>Hexapoda</taxon>
        <taxon>Insecta</taxon>
        <taxon>Pterygota</taxon>
        <taxon>Neoptera</taxon>
        <taxon>Paraneoptera</taxon>
        <taxon>Hemiptera</taxon>
        <taxon>Heteroptera</taxon>
        <taxon>Panheteroptera</taxon>
        <taxon>Pentatomomorpha</taxon>
        <taxon>Pentatomoidea</taxon>
        <taxon>Pentatomidae</taxon>
        <taxon>Pentatominae</taxon>
        <taxon>Nezara</taxon>
    </lineage>
</organism>
<evidence type="ECO:0000313" key="1">
    <source>
        <dbReference type="EMBL" id="CAH1407400.1"/>
    </source>
</evidence>
<keyword evidence="2" id="KW-1185">Reference proteome</keyword>
<protein>
    <submittedName>
        <fullName evidence="1">Uncharacterized protein</fullName>
    </submittedName>
</protein>
<sequence length="61" mass="7107">MLLCNIIWSIGICMEDLDTFVIRKFRCPHVPQFKTVGPDGFWEYGIIKISLRVLSALNEMF</sequence>
<evidence type="ECO:0000313" key="2">
    <source>
        <dbReference type="Proteomes" id="UP001152798"/>
    </source>
</evidence>
<accession>A0A9P0HR08</accession>
<dbReference type="EMBL" id="OV725083">
    <property type="protein sequence ID" value="CAH1407400.1"/>
    <property type="molecule type" value="Genomic_DNA"/>
</dbReference>
<reference evidence="1" key="1">
    <citation type="submission" date="2022-01" db="EMBL/GenBank/DDBJ databases">
        <authorList>
            <person name="King R."/>
        </authorList>
    </citation>
    <scope>NUCLEOTIDE SEQUENCE</scope>
</reference>
<dbReference type="Proteomes" id="UP001152798">
    <property type="component" value="Chromosome 7"/>
</dbReference>
<proteinExistence type="predicted"/>
<dbReference type="AlphaFoldDB" id="A0A9P0HR08"/>
<gene>
    <name evidence="1" type="ORF">NEZAVI_LOCUS15120</name>
</gene>
<name>A0A9P0HR08_NEZVI</name>